<reference evidence="2 3" key="1">
    <citation type="submission" date="2011-08" db="EMBL/GenBank/DDBJ databases">
        <title>The Genome Sequence of Eubacteriaceae bacterium ACC19a.</title>
        <authorList>
            <consortium name="The Broad Institute Genome Sequencing Platform"/>
            <person name="Earl A."/>
            <person name="Ward D."/>
            <person name="Feldgarden M."/>
            <person name="Gevers D."/>
            <person name="Sizova M."/>
            <person name="Hazen A."/>
            <person name="Epstein S."/>
            <person name="Young S.K."/>
            <person name="Zeng Q."/>
            <person name="Gargeya S."/>
            <person name="Fitzgerald M."/>
            <person name="Haas B."/>
            <person name="Abouelleil A."/>
            <person name="Alvarado L."/>
            <person name="Arachchi H.M."/>
            <person name="Berlin A."/>
            <person name="Brown A."/>
            <person name="Chapman S.B."/>
            <person name="Chen Z."/>
            <person name="Dunbar C."/>
            <person name="Freedman E."/>
            <person name="Gearin G."/>
            <person name="Gellesch M."/>
            <person name="Goldberg J."/>
            <person name="Griggs A."/>
            <person name="Gujja S."/>
            <person name="Heiman D."/>
            <person name="Howarth C."/>
            <person name="Larson L."/>
            <person name="Lui A."/>
            <person name="MacDonald P.J.P."/>
            <person name="Montmayeur A."/>
            <person name="Murphy C."/>
            <person name="Neiman D."/>
            <person name="Pearson M."/>
            <person name="Priest M."/>
            <person name="Roberts A."/>
            <person name="Saif S."/>
            <person name="Shea T."/>
            <person name="Shenoy N."/>
            <person name="Sisk P."/>
            <person name="Stolte C."/>
            <person name="Sykes S."/>
            <person name="Wortman J."/>
            <person name="Nusbaum C."/>
            <person name="Birren B."/>
        </authorList>
    </citation>
    <scope>NUCLEOTIDE SEQUENCE [LARGE SCALE GENOMIC DNA]</scope>
    <source>
        <strain evidence="2 3">ACC19a</strain>
    </source>
</reference>
<dbReference type="BioCyc" id="EBAC796937-HMP:GMGH-2216-MONOMER"/>
<dbReference type="InterPro" id="IPR016117">
    <property type="entry name" value="ArgJ-like_dom_sf"/>
</dbReference>
<evidence type="ECO:0008006" key="4">
    <source>
        <dbReference type="Google" id="ProtNLM"/>
    </source>
</evidence>
<evidence type="ECO:0000313" key="2">
    <source>
        <dbReference type="EMBL" id="EHL14488.1"/>
    </source>
</evidence>
<dbReference type="EMBL" id="AFZE01000030">
    <property type="protein sequence ID" value="EHL14488.1"/>
    <property type="molecule type" value="Genomic_DNA"/>
</dbReference>
<comment type="caution">
    <text evidence="2">The sequence shown here is derived from an EMBL/GenBank/DDBJ whole genome shotgun (WGS) entry which is preliminary data.</text>
</comment>
<dbReference type="RefSeq" id="WP_009526404.1">
    <property type="nucleotide sequence ID" value="NZ_JH414573.1"/>
</dbReference>
<dbReference type="Pfam" id="PF03576">
    <property type="entry name" value="Peptidase_S58"/>
    <property type="match status" value="1"/>
</dbReference>
<dbReference type="Gene3D" id="3.60.70.12">
    <property type="entry name" value="L-amino peptidase D-ALA esterase/amidase"/>
    <property type="match status" value="1"/>
</dbReference>
<dbReference type="Proteomes" id="UP000006437">
    <property type="component" value="Unassembled WGS sequence"/>
</dbReference>
<evidence type="ECO:0000256" key="1">
    <source>
        <dbReference type="ARBA" id="ARBA00007068"/>
    </source>
</evidence>
<proteinExistence type="inferred from homology"/>
<dbReference type="PANTHER" id="PTHR36512:SF3">
    <property type="entry name" value="BLR5678 PROTEIN"/>
    <property type="match status" value="1"/>
</dbReference>
<organism evidence="2 3">
    <name type="scientific">Peptoanaerobacter stomatis</name>
    <dbReference type="NCBI Taxonomy" id="796937"/>
    <lineage>
        <taxon>Bacteria</taxon>
        <taxon>Bacillati</taxon>
        <taxon>Bacillota</taxon>
        <taxon>Clostridia</taxon>
        <taxon>Peptostreptococcales</taxon>
        <taxon>Filifactoraceae</taxon>
        <taxon>Peptoanaerobacter</taxon>
    </lineage>
</organism>
<dbReference type="SUPFAM" id="SSF56266">
    <property type="entry name" value="DmpA/ArgJ-like"/>
    <property type="match status" value="1"/>
</dbReference>
<evidence type="ECO:0000313" key="3">
    <source>
        <dbReference type="Proteomes" id="UP000006437"/>
    </source>
</evidence>
<dbReference type="InterPro" id="IPR005321">
    <property type="entry name" value="Peptidase_S58_DmpA"/>
</dbReference>
<dbReference type="PANTHER" id="PTHR36512">
    <property type="entry name" value="D-AMINOPEPTIDASE"/>
    <property type="match status" value="1"/>
</dbReference>
<gene>
    <name evidence="2" type="ORF">HMPREF9629_02188</name>
</gene>
<name>G9X1E4_9FIRM</name>
<sequence length="322" mass="34367">MYNGLLTDVDDIKVGHFQDYSALTGTTVIIPVNGAVCGVDVRGSAPGTRETDLLKPENLVEKVNAVMLSGGSAYGLDAASGIMHYLEENDMGMDVTVCKVPIVVGAVIFDLTVGSNKIRPDFKMGYEACKNATFNNNLSGCIGGGTGACVGKILGKEFAMKSGIGQASISIGDFKIAALTVLNAFGDVYDSEKNIQIAGAYSKQEKKFLDTMKIYEKNLENYNVFNKATNTTISIVVTNANLTKANCNKISQMAHDGFARSIIPVHTMFDGDTIFTLSTGKIDVDISFAGSMAAKVISRSIANAIYTSKSYDNLLSYQDITN</sequence>
<dbReference type="HOGENOM" id="CLU_044458_1_0_9"/>
<accession>G9X1E4</accession>
<dbReference type="CDD" id="cd02252">
    <property type="entry name" value="nylC_like"/>
    <property type="match status" value="1"/>
</dbReference>
<dbReference type="PATRIC" id="fig|796937.3.peg.1440"/>
<dbReference type="AlphaFoldDB" id="G9X1E4"/>
<comment type="similarity">
    <text evidence="1">Belongs to the peptidase S58 family.</text>
</comment>
<protein>
    <recommendedName>
        <fullName evidence="4">Peptidase family T4</fullName>
    </recommendedName>
</protein>
<dbReference type="GO" id="GO:0004177">
    <property type="term" value="F:aminopeptidase activity"/>
    <property type="evidence" value="ECO:0007669"/>
    <property type="project" value="TreeGrafter"/>
</dbReference>